<dbReference type="AlphaFoldDB" id="A0A2N3WYZ8"/>
<dbReference type="EMBL" id="PJMW01000001">
    <property type="protein sequence ID" value="PKV99069.1"/>
    <property type="molecule type" value="Genomic_DNA"/>
</dbReference>
<name>A0A2N3WYZ8_9NOCA</name>
<dbReference type="Proteomes" id="UP000233766">
    <property type="component" value="Unassembled WGS sequence"/>
</dbReference>
<evidence type="ECO:0000313" key="2">
    <source>
        <dbReference type="Proteomes" id="UP000233766"/>
    </source>
</evidence>
<reference evidence="1 2" key="1">
    <citation type="submission" date="2017-12" db="EMBL/GenBank/DDBJ databases">
        <title>Sequencing the genomes of 1000 Actinobacteria strains.</title>
        <authorList>
            <person name="Klenk H.-P."/>
        </authorList>
    </citation>
    <scope>NUCLEOTIDE SEQUENCE [LARGE SCALE GENOMIC DNA]</scope>
    <source>
        <strain evidence="1 2">DSM 44489</strain>
    </source>
</reference>
<comment type="caution">
    <text evidence="1">The sequence shown here is derived from an EMBL/GenBank/DDBJ whole genome shotgun (WGS) entry which is preliminary data.</text>
</comment>
<keyword evidence="2" id="KW-1185">Reference proteome</keyword>
<evidence type="ECO:0000313" key="1">
    <source>
        <dbReference type="EMBL" id="PKV99069.1"/>
    </source>
</evidence>
<protein>
    <submittedName>
        <fullName evidence="1">Uncharacterized protein</fullName>
    </submittedName>
</protein>
<proteinExistence type="predicted"/>
<accession>A0A2N3WYZ8</accession>
<gene>
    <name evidence="1" type="ORF">ATK86_1110</name>
</gene>
<sequence length="82" mass="9198">MCLIIWTRLGPVRFPRSPIDFRLPRVRTLLVLDPRVGRWALFAGPESGAYSELIEGVYGDPIVLLAPLAMSLDTACLPLYDR</sequence>
<organism evidence="1 2">
    <name type="scientific">Nocardia fluminea</name>
    <dbReference type="NCBI Taxonomy" id="134984"/>
    <lineage>
        <taxon>Bacteria</taxon>
        <taxon>Bacillati</taxon>
        <taxon>Actinomycetota</taxon>
        <taxon>Actinomycetes</taxon>
        <taxon>Mycobacteriales</taxon>
        <taxon>Nocardiaceae</taxon>
        <taxon>Nocardia</taxon>
    </lineage>
</organism>